<dbReference type="GeneID" id="101739235"/>
<feature type="region of interest" description="Disordered" evidence="1">
    <location>
        <begin position="95"/>
        <end position="133"/>
    </location>
</feature>
<feature type="transmembrane region" description="Helical" evidence="2">
    <location>
        <begin position="26"/>
        <end position="50"/>
    </location>
</feature>
<protein>
    <submittedName>
        <fullName evidence="3">Uncharacterized protein</fullName>
    </submittedName>
</protein>
<keyword evidence="4" id="KW-1185">Reference proteome</keyword>
<feature type="compositionally biased region" description="Polar residues" evidence="1">
    <location>
        <begin position="117"/>
        <end position="133"/>
    </location>
</feature>
<feature type="compositionally biased region" description="Low complexity" evidence="1">
    <location>
        <begin position="101"/>
        <end position="116"/>
    </location>
</feature>
<name>A0A8R2AR69_BOMMO</name>
<keyword evidence="2" id="KW-1133">Transmembrane helix</keyword>
<evidence type="ECO:0000256" key="1">
    <source>
        <dbReference type="SAM" id="MobiDB-lite"/>
    </source>
</evidence>
<dbReference type="RefSeq" id="XP_004932236.1">
    <property type="nucleotide sequence ID" value="XM_004932179.5"/>
</dbReference>
<dbReference type="EnsemblMetazoa" id="XM_004932179.4">
    <property type="protein sequence ID" value="XP_004932236.1"/>
    <property type="gene ID" value="LOC101739235"/>
</dbReference>
<accession>A0A8R2AR69</accession>
<sequence length="181" mass="19754">MGIVVSAISNVLYVSEKISLCFTCTVLLYCKMITLVATLCLGIGLGYNYCFVDMKTRFRYVSGDSEGFRRHGPKGLFNRVEPKRQIPIKEVLDFEDDEPGTSSESETMSETSTTTMLPNTTKAASNNATVGSSTTITNTSTVAESISPPKMVIPISGLDLIALLSKLRTENRNYSLQIVTS</sequence>
<reference evidence="4" key="1">
    <citation type="journal article" date="2008" name="Insect Biochem. Mol. Biol.">
        <title>The genome of a lepidopteran model insect, the silkworm Bombyx mori.</title>
        <authorList>
            <consortium name="International Silkworm Genome Consortium"/>
        </authorList>
    </citation>
    <scope>NUCLEOTIDE SEQUENCE [LARGE SCALE GENOMIC DNA]</scope>
    <source>
        <strain evidence="4">p50T</strain>
    </source>
</reference>
<proteinExistence type="predicted"/>
<dbReference type="Proteomes" id="UP000005204">
    <property type="component" value="Unassembled WGS sequence"/>
</dbReference>
<keyword evidence="2" id="KW-0812">Transmembrane</keyword>
<evidence type="ECO:0000256" key="2">
    <source>
        <dbReference type="SAM" id="Phobius"/>
    </source>
</evidence>
<evidence type="ECO:0000313" key="3">
    <source>
        <dbReference type="EnsemblMetazoa" id="XP_004932236.1"/>
    </source>
</evidence>
<reference evidence="3" key="2">
    <citation type="submission" date="2022-06" db="UniProtKB">
        <authorList>
            <consortium name="EnsemblMetazoa"/>
        </authorList>
    </citation>
    <scope>IDENTIFICATION</scope>
    <source>
        <strain evidence="3">p50T (Dazao)</strain>
    </source>
</reference>
<evidence type="ECO:0000313" key="4">
    <source>
        <dbReference type="Proteomes" id="UP000005204"/>
    </source>
</evidence>
<keyword evidence="2" id="KW-0472">Membrane</keyword>
<dbReference type="KEGG" id="bmor:101739235"/>
<dbReference type="OrthoDB" id="7490461at2759"/>
<organism evidence="3 4">
    <name type="scientific">Bombyx mori</name>
    <name type="common">Silk moth</name>
    <dbReference type="NCBI Taxonomy" id="7091"/>
    <lineage>
        <taxon>Eukaryota</taxon>
        <taxon>Metazoa</taxon>
        <taxon>Ecdysozoa</taxon>
        <taxon>Arthropoda</taxon>
        <taxon>Hexapoda</taxon>
        <taxon>Insecta</taxon>
        <taxon>Pterygota</taxon>
        <taxon>Neoptera</taxon>
        <taxon>Endopterygota</taxon>
        <taxon>Lepidoptera</taxon>
        <taxon>Glossata</taxon>
        <taxon>Ditrysia</taxon>
        <taxon>Bombycoidea</taxon>
        <taxon>Bombycidae</taxon>
        <taxon>Bombycinae</taxon>
        <taxon>Bombyx</taxon>
    </lineage>
</organism>
<dbReference type="AlphaFoldDB" id="A0A8R2AR69"/>